<protein>
    <submittedName>
        <fullName evidence="2">Uncharacterized protein</fullName>
    </submittedName>
</protein>
<feature type="region of interest" description="Disordered" evidence="1">
    <location>
        <begin position="962"/>
        <end position="1028"/>
    </location>
</feature>
<dbReference type="AlphaFoldDB" id="A0A1C1C6V3"/>
<feature type="compositionally biased region" description="Basic and acidic residues" evidence="1">
    <location>
        <begin position="168"/>
        <end position="177"/>
    </location>
</feature>
<feature type="region of interest" description="Disordered" evidence="1">
    <location>
        <begin position="1041"/>
        <end position="1221"/>
    </location>
</feature>
<feature type="region of interest" description="Disordered" evidence="1">
    <location>
        <begin position="149"/>
        <end position="316"/>
    </location>
</feature>
<dbReference type="VEuPathDB" id="FungiDB:G647_01108"/>
<evidence type="ECO:0000256" key="1">
    <source>
        <dbReference type="SAM" id="MobiDB-lite"/>
    </source>
</evidence>
<feature type="compositionally biased region" description="Basic and acidic residues" evidence="1">
    <location>
        <begin position="714"/>
        <end position="743"/>
    </location>
</feature>
<keyword evidence="3" id="KW-1185">Reference proteome</keyword>
<dbReference type="EMBL" id="LGRB01000021">
    <property type="protein sequence ID" value="OCT44182.1"/>
    <property type="molecule type" value="Genomic_DNA"/>
</dbReference>
<feature type="compositionally biased region" description="Polar residues" evidence="1">
    <location>
        <begin position="1257"/>
        <end position="1267"/>
    </location>
</feature>
<accession>A0A1C1C6V3</accession>
<reference evidence="3" key="1">
    <citation type="submission" date="2015-07" db="EMBL/GenBank/DDBJ databases">
        <authorList>
            <person name="Teixeira M.M."/>
            <person name="Souza R.C."/>
            <person name="Almeida L.G."/>
            <person name="Vicente V.A."/>
            <person name="de Hoog S."/>
            <person name="Bocca A.L."/>
            <person name="de Almeida S.R."/>
            <person name="Vasconcelos A.T."/>
            <person name="Felipe M.S."/>
        </authorList>
    </citation>
    <scope>NUCLEOTIDE SEQUENCE [LARGE SCALE GENOMIC DNA]</scope>
    <source>
        <strain evidence="3">KSF</strain>
    </source>
</reference>
<evidence type="ECO:0000313" key="3">
    <source>
        <dbReference type="Proteomes" id="UP000094526"/>
    </source>
</evidence>
<feature type="compositionally biased region" description="Pro residues" evidence="1">
    <location>
        <begin position="1009"/>
        <end position="1021"/>
    </location>
</feature>
<dbReference type="OrthoDB" id="4121327at2759"/>
<feature type="compositionally biased region" description="Basic and acidic residues" evidence="1">
    <location>
        <begin position="474"/>
        <end position="517"/>
    </location>
</feature>
<proteinExistence type="predicted"/>
<dbReference type="Proteomes" id="UP000094526">
    <property type="component" value="Unassembled WGS sequence"/>
</dbReference>
<organism evidence="2 3">
    <name type="scientific">Cladophialophora carrionii</name>
    <dbReference type="NCBI Taxonomy" id="86049"/>
    <lineage>
        <taxon>Eukaryota</taxon>
        <taxon>Fungi</taxon>
        <taxon>Dikarya</taxon>
        <taxon>Ascomycota</taxon>
        <taxon>Pezizomycotina</taxon>
        <taxon>Eurotiomycetes</taxon>
        <taxon>Chaetothyriomycetidae</taxon>
        <taxon>Chaetothyriales</taxon>
        <taxon>Herpotrichiellaceae</taxon>
        <taxon>Cladophialophora</taxon>
    </lineage>
</organism>
<feature type="compositionally biased region" description="Basic and acidic residues" evidence="1">
    <location>
        <begin position="56"/>
        <end position="66"/>
    </location>
</feature>
<comment type="caution">
    <text evidence="2">The sequence shown here is derived from an EMBL/GenBank/DDBJ whole genome shotgun (WGS) entry which is preliminary data.</text>
</comment>
<feature type="region of interest" description="Disordered" evidence="1">
    <location>
        <begin position="714"/>
        <end position="761"/>
    </location>
</feature>
<feature type="compositionally biased region" description="Basic and acidic residues" evidence="1">
    <location>
        <begin position="627"/>
        <end position="636"/>
    </location>
</feature>
<feature type="region of interest" description="Disordered" evidence="1">
    <location>
        <begin position="349"/>
        <end position="563"/>
    </location>
</feature>
<dbReference type="VEuPathDB" id="FungiDB:CLCR_00551"/>
<feature type="compositionally biased region" description="Low complexity" evidence="1">
    <location>
        <begin position="522"/>
        <end position="531"/>
    </location>
</feature>
<feature type="region of interest" description="Disordered" evidence="1">
    <location>
        <begin position="1235"/>
        <end position="1267"/>
    </location>
</feature>
<feature type="compositionally biased region" description="Low complexity" evidence="1">
    <location>
        <begin position="86"/>
        <end position="98"/>
    </location>
</feature>
<feature type="compositionally biased region" description="Acidic residues" evidence="1">
    <location>
        <begin position="1"/>
        <end position="12"/>
    </location>
</feature>
<feature type="compositionally biased region" description="Polar residues" evidence="1">
    <location>
        <begin position="373"/>
        <end position="382"/>
    </location>
</feature>
<feature type="compositionally biased region" description="Acidic residues" evidence="1">
    <location>
        <begin position="385"/>
        <end position="397"/>
    </location>
</feature>
<feature type="region of interest" description="Disordered" evidence="1">
    <location>
        <begin position="627"/>
        <end position="651"/>
    </location>
</feature>
<sequence>MPSSWLEDDESEAWCAEADANAGGTDEAQRRQSSDSADVNVYVKVSAAPQQQQQHHPADTGQDEHQPSYAGVYAPDTGLHAATLNSSPLKPASASPAADISGGHLHEVLQEYSSEAEAEADVADEGEGEDEASVSVSVSVSTSGFGFGFGSGSGPGPGPSCIHRLDRHTRPSDKDSLFGDSASEATVEEVSWGKARSQSGNETAHTTVVPSAQPSIPRRPDVDVNMNTRPPSCSSPNTAPESSSPSTSAHFVSEDIGAGAGAAARATVSPPANPESLGEHGHHRSSTLLANLFAEQGWPEHDPAHPASGNGNLGWDEGQLLLANQRREARWEFQPDPAVGFEEVLGRAVVGGGNEGKGKDRGEPGALKKSKDSVGTGSGNTSLHEDEDCGGDDDGDGDGIGGGHRGEDGGDGGGGGDDDHNMDRSGHERESGRESPPDTQDSVHHVDYAEEAYHCVADDGDEKKEDDQEQGYCDDERHHEHDHEHDHDHDHDHDHHNHHDYNHDDPHDETQYQHESGRGGQHQDQNQNQTSSDDEDDPWPPPRPETIDILADSAPWSHLRDRYNPEEDDVYWKPARSPETKPKLQGFAQYATQSKPTWAPPLRPLSEDEKEYARVLYYERLKREGRGPYARDKRGPAQEGEAEQLCYADPDERREMIEETAWRAREIKRRRREVFSGEHFGKGGPHDSNLWSEEQRLYMMSTIDLEVETLVEERRAKQRREKEAEEKKMHEGEKAEGKWKDTDTDTDTNNAEGSAGERDAGSCGCPCGGETSKCSCHPLYCPCSGCDHAEQAEQLRKEAEMKWGEGEGEGEGKGDDDNAQAPTETAKQHGACCGGSTTQERCVCLPGLCSCAGCEEHHVGHGQPGMELEVEVEMEPPSTHSGLWPRIPESERLFKLEQKRVPDEDRDCACSANGVCHCPSGRCKCRKPLSAPEQWVQPREELAPLTFPRTAATWTSGQYNHPLDVGLTQDEGAQTLPDAPPSITGGFLHPTATATSTQAAVATSRRQSPIPPSRPDTPRPPADSGASTPYAADVLHEYARHSVEPEPMPPSQTDVRQSVEPEYPPPDWTRDTTPAYEDRSFTPSPFSNRGDVDMRDASGGTIVPSALGRDAPVSAPDLDPEEHRSPSPKRPHPPPIPESLIKQPKRDDRRKSAVQGSKVEKRSTTGTKTKPRSRNVTRKPTQSVGKLVEQVKKGSQDAGQAEGSFESEEPIKPAPKPGGKVAEAVRNIERQLQQQEKHLKQKNGSPVRRSARANKGVRTSSGYGSPK</sequence>
<feature type="region of interest" description="Disordered" evidence="1">
    <location>
        <begin position="1"/>
        <end position="137"/>
    </location>
</feature>
<feature type="compositionally biased region" description="Acidic residues" evidence="1">
    <location>
        <begin position="114"/>
        <end position="132"/>
    </location>
</feature>
<feature type="compositionally biased region" description="Low complexity" evidence="1">
    <location>
        <begin position="991"/>
        <end position="1008"/>
    </location>
</feature>
<evidence type="ECO:0000313" key="2">
    <source>
        <dbReference type="EMBL" id="OCT44182.1"/>
    </source>
</evidence>
<name>A0A1C1C6V3_9EURO</name>
<feature type="compositionally biased region" description="Polar residues" evidence="1">
    <location>
        <begin position="196"/>
        <end position="214"/>
    </location>
</feature>
<feature type="compositionally biased region" description="Low complexity" evidence="1">
    <location>
        <begin position="232"/>
        <end position="249"/>
    </location>
</feature>
<gene>
    <name evidence="2" type="ORF">CLCR_00551</name>
</gene>
<feature type="compositionally biased region" description="Basic and acidic residues" evidence="1">
    <location>
        <begin position="417"/>
        <end position="466"/>
    </location>
</feature>